<dbReference type="AlphaFoldDB" id="A0A165QHY0"/>
<accession>A0A165QHY0</accession>
<dbReference type="Proteomes" id="UP000076727">
    <property type="component" value="Unassembled WGS sequence"/>
</dbReference>
<sequence>MDLHGATVRTTKMIVQRNLNELQSGEEFSVSTTEIMSALTQGRDDRNLHARDRLTVVARR</sequence>
<dbReference type="EMBL" id="KV429057">
    <property type="protein sequence ID" value="KZT69490.1"/>
    <property type="molecule type" value="Genomic_DNA"/>
</dbReference>
<reference evidence="1 2" key="1">
    <citation type="journal article" date="2016" name="Mol. Biol. Evol.">
        <title>Comparative Genomics of Early-Diverging Mushroom-Forming Fungi Provides Insights into the Origins of Lignocellulose Decay Capabilities.</title>
        <authorList>
            <person name="Nagy L.G."/>
            <person name="Riley R."/>
            <person name="Tritt A."/>
            <person name="Adam C."/>
            <person name="Daum C."/>
            <person name="Floudas D."/>
            <person name="Sun H."/>
            <person name="Yadav J.S."/>
            <person name="Pangilinan J."/>
            <person name="Larsson K.H."/>
            <person name="Matsuura K."/>
            <person name="Barry K."/>
            <person name="Labutti K."/>
            <person name="Kuo R."/>
            <person name="Ohm R.A."/>
            <person name="Bhattacharya S.S."/>
            <person name="Shirouzu T."/>
            <person name="Yoshinaga Y."/>
            <person name="Martin F.M."/>
            <person name="Grigoriev I.V."/>
            <person name="Hibbett D.S."/>
        </authorList>
    </citation>
    <scope>NUCLEOTIDE SEQUENCE [LARGE SCALE GENOMIC DNA]</scope>
    <source>
        <strain evidence="1 2">L-15889</strain>
    </source>
</reference>
<keyword evidence="2" id="KW-1185">Reference proteome</keyword>
<protein>
    <submittedName>
        <fullName evidence="1">Uncharacterized protein</fullName>
    </submittedName>
</protein>
<evidence type="ECO:0000313" key="1">
    <source>
        <dbReference type="EMBL" id="KZT69490.1"/>
    </source>
</evidence>
<name>A0A165QHY0_9APHY</name>
<organism evidence="1 2">
    <name type="scientific">Daedalea quercina L-15889</name>
    <dbReference type="NCBI Taxonomy" id="1314783"/>
    <lineage>
        <taxon>Eukaryota</taxon>
        <taxon>Fungi</taxon>
        <taxon>Dikarya</taxon>
        <taxon>Basidiomycota</taxon>
        <taxon>Agaricomycotina</taxon>
        <taxon>Agaricomycetes</taxon>
        <taxon>Polyporales</taxon>
        <taxon>Fomitopsis</taxon>
    </lineage>
</organism>
<proteinExistence type="predicted"/>
<gene>
    <name evidence="1" type="ORF">DAEQUDRAFT_254197</name>
</gene>
<evidence type="ECO:0000313" key="2">
    <source>
        <dbReference type="Proteomes" id="UP000076727"/>
    </source>
</evidence>